<evidence type="ECO:0000259" key="1">
    <source>
        <dbReference type="PROSITE" id="PS51819"/>
    </source>
</evidence>
<dbReference type="Pfam" id="PF00903">
    <property type="entry name" value="Glyoxalase"/>
    <property type="match status" value="1"/>
</dbReference>
<feature type="domain" description="VOC" evidence="1">
    <location>
        <begin position="6"/>
        <end position="125"/>
    </location>
</feature>
<dbReference type="InterPro" id="IPR052164">
    <property type="entry name" value="Anthracycline_SecMetBiosynth"/>
</dbReference>
<proteinExistence type="predicted"/>
<keyword evidence="2" id="KW-0456">Lyase</keyword>
<dbReference type="PANTHER" id="PTHR33993:SF2">
    <property type="entry name" value="VOC DOMAIN-CONTAINING PROTEIN"/>
    <property type="match status" value="1"/>
</dbReference>
<evidence type="ECO:0000313" key="3">
    <source>
        <dbReference type="Proteomes" id="UP000027337"/>
    </source>
</evidence>
<dbReference type="InterPro" id="IPR037523">
    <property type="entry name" value="VOC_core"/>
</dbReference>
<dbReference type="GO" id="GO:0016829">
    <property type="term" value="F:lyase activity"/>
    <property type="evidence" value="ECO:0007669"/>
    <property type="project" value="UniProtKB-KW"/>
</dbReference>
<name>A0A061SP72_9RHOB</name>
<comment type="caution">
    <text evidence="2">The sequence shown here is derived from an EMBL/GenBank/DDBJ whole genome shotgun (WGS) entry which is preliminary data.</text>
</comment>
<dbReference type="Gene3D" id="3.10.180.10">
    <property type="entry name" value="2,3-Dihydroxybiphenyl 1,2-Dioxygenase, domain 1"/>
    <property type="match status" value="1"/>
</dbReference>
<keyword evidence="3" id="KW-1185">Reference proteome</keyword>
<dbReference type="PANTHER" id="PTHR33993">
    <property type="entry name" value="GLYOXALASE-RELATED"/>
    <property type="match status" value="1"/>
</dbReference>
<evidence type="ECO:0000313" key="2">
    <source>
        <dbReference type="EMBL" id="KAJ03521.1"/>
    </source>
</evidence>
<dbReference type="EMBL" id="JEMU01000006">
    <property type="protein sequence ID" value="KAJ03521.1"/>
    <property type="molecule type" value="Genomic_DNA"/>
</dbReference>
<dbReference type="AlphaFoldDB" id="A0A061SP72"/>
<dbReference type="PROSITE" id="PS51819">
    <property type="entry name" value="VOC"/>
    <property type="match status" value="1"/>
</dbReference>
<gene>
    <name evidence="2" type="ORF">PM02_09280</name>
</gene>
<sequence length="126" mass="13578">MTKMNAVGWFDIYVDDLDRAVGFYEAVLGRKLEEIGDPTGESQMMSFPAEMSVYGAGGALTKSQHARPGIGGTIIYFSVADCATEESRVEAAGGKVIRPKFSIGEFGWVSLLQDTEGNMIGLNSMK</sequence>
<reference evidence="2 3" key="1">
    <citation type="journal article" date="2014" name="Genome Announc.">
        <title>Draft Genome Sequences of Two Isolates of the Roseobacter Group, Sulfitobacter sp. Strains 3SOLIMAR09 and 1FIGIMAR09, from Harbors of Mallorca Island (Mediterranean Sea).</title>
        <authorList>
            <person name="Mas-Llado M."/>
            <person name="Pina-Villalonga J.M."/>
            <person name="Brunet-Galmes I."/>
            <person name="Nogales B."/>
            <person name="Bosch R."/>
        </authorList>
    </citation>
    <scope>NUCLEOTIDE SEQUENCE [LARGE SCALE GENOMIC DNA]</scope>
    <source>
        <strain evidence="2 3">1FIGIMAR09</strain>
    </source>
</reference>
<dbReference type="RefSeq" id="WP_037907532.1">
    <property type="nucleotide sequence ID" value="NZ_JEMU01000006.1"/>
</dbReference>
<dbReference type="Proteomes" id="UP000027337">
    <property type="component" value="Unassembled WGS sequence"/>
</dbReference>
<dbReference type="eggNOG" id="COG3324">
    <property type="taxonomic scope" value="Bacteria"/>
</dbReference>
<protein>
    <submittedName>
        <fullName evidence="2">Lactoylglutathione lyase</fullName>
    </submittedName>
</protein>
<dbReference type="InterPro" id="IPR004360">
    <property type="entry name" value="Glyas_Fos-R_dOase_dom"/>
</dbReference>
<organism evidence="2 3">
    <name type="scientific">Sulfitobacter mediterraneus</name>
    <dbReference type="NCBI Taxonomy" id="83219"/>
    <lineage>
        <taxon>Bacteria</taxon>
        <taxon>Pseudomonadati</taxon>
        <taxon>Pseudomonadota</taxon>
        <taxon>Alphaproteobacteria</taxon>
        <taxon>Rhodobacterales</taxon>
        <taxon>Roseobacteraceae</taxon>
        <taxon>Sulfitobacter</taxon>
    </lineage>
</organism>
<dbReference type="InterPro" id="IPR029068">
    <property type="entry name" value="Glyas_Bleomycin-R_OHBP_Dase"/>
</dbReference>
<dbReference type="STRING" id="83219.PM02_09280"/>
<accession>A0A061SP72</accession>
<dbReference type="CDD" id="cd07247">
    <property type="entry name" value="SgaA_N_like"/>
    <property type="match status" value="1"/>
</dbReference>
<dbReference type="SUPFAM" id="SSF54593">
    <property type="entry name" value="Glyoxalase/Bleomycin resistance protein/Dihydroxybiphenyl dioxygenase"/>
    <property type="match status" value="1"/>
</dbReference>